<evidence type="ECO:0000256" key="1">
    <source>
        <dbReference type="SAM" id="Coils"/>
    </source>
</evidence>
<dbReference type="Pfam" id="PF24917">
    <property type="entry name" value="BLTP3A_B"/>
    <property type="match status" value="1"/>
</dbReference>
<feature type="coiled-coil region" evidence="1">
    <location>
        <begin position="160"/>
        <end position="240"/>
    </location>
</feature>
<reference evidence="2" key="1">
    <citation type="journal article" date="2016" name="Mol. Ecol. Resour.">
        <title>Evaluation of the impact of RNA preservation methods of spiders for de novo transcriptome assembly.</title>
        <authorList>
            <person name="Kono N."/>
            <person name="Nakamura H."/>
            <person name="Ito Y."/>
            <person name="Tomita M."/>
            <person name="Arakawa K."/>
        </authorList>
    </citation>
    <scope>NUCLEOTIDE SEQUENCE</scope>
    <source>
        <tissue evidence="2">Whole body</tissue>
    </source>
</reference>
<keyword evidence="1" id="KW-0175">Coiled coil</keyword>
<sequence length="247" mass="27982">MRLDKDYMQEKDNSQLGAGFLSVLASNLYLQLQMNNISGLVEFFEDEIVAKPMPSKIILDNLQVQLQEEQPPSGLVSPNAAPLNISLPGCIIERTLDGTLSVLPLPPGYVQKNLGDLLNHSIPHKILSKQPNVNHTESCGNGESLEAFVCDTSSNELLSVARLLQDNKELRSKLNLMKNLEQENDILRQELSMLRSTVSDDKLKQLLESRREIRRLEHENNTLQETLKLLQTEVTKLKIEKQRNKYL</sequence>
<dbReference type="InterPro" id="IPR026728">
    <property type="entry name" value="BLTP3A/B"/>
</dbReference>
<evidence type="ECO:0000313" key="2">
    <source>
        <dbReference type="EMBL" id="LAA11023.1"/>
    </source>
</evidence>
<name>A0A2L2YSG2_PARTP</name>
<accession>A0A2L2YSG2</accession>
<organism evidence="2">
    <name type="scientific">Parasteatoda tepidariorum</name>
    <name type="common">Common house spider</name>
    <name type="synonym">Achaearanea tepidariorum</name>
    <dbReference type="NCBI Taxonomy" id="114398"/>
    <lineage>
        <taxon>Eukaryota</taxon>
        <taxon>Metazoa</taxon>
        <taxon>Ecdysozoa</taxon>
        <taxon>Arthropoda</taxon>
        <taxon>Chelicerata</taxon>
        <taxon>Arachnida</taxon>
        <taxon>Araneae</taxon>
        <taxon>Araneomorphae</taxon>
        <taxon>Entelegynae</taxon>
        <taxon>Araneoidea</taxon>
        <taxon>Theridiidae</taxon>
        <taxon>Parasteatoda</taxon>
    </lineage>
</organism>
<protein>
    <submittedName>
        <fullName evidence="2">UHRF1-binding protein 1</fullName>
    </submittedName>
</protein>
<dbReference type="AlphaFoldDB" id="A0A2L2YSG2"/>
<dbReference type="OrthoDB" id="43807at2759"/>
<proteinExistence type="evidence at transcript level"/>
<dbReference type="EMBL" id="IAAA01053461">
    <property type="protein sequence ID" value="LAA11023.1"/>
    <property type="molecule type" value="mRNA"/>
</dbReference>